<organism evidence="2 3">
    <name type="scientific">Spirochaeta africana (strain ATCC 700263 / DSM 8902 / Z-7692)</name>
    <dbReference type="NCBI Taxonomy" id="889378"/>
    <lineage>
        <taxon>Bacteria</taxon>
        <taxon>Pseudomonadati</taxon>
        <taxon>Spirochaetota</taxon>
        <taxon>Spirochaetia</taxon>
        <taxon>Spirochaetales</taxon>
        <taxon>Spirochaetaceae</taxon>
        <taxon>Spirochaeta</taxon>
    </lineage>
</organism>
<dbReference type="HOGENOM" id="CLU_1991271_0_0_12"/>
<dbReference type="KEGG" id="sfc:Spiaf_2607"/>
<dbReference type="EMBL" id="CP003282">
    <property type="protein sequence ID" value="AFG38633.1"/>
    <property type="molecule type" value="Genomic_DNA"/>
</dbReference>
<dbReference type="SMART" id="SM00530">
    <property type="entry name" value="HTH_XRE"/>
    <property type="match status" value="1"/>
</dbReference>
<evidence type="ECO:0000313" key="2">
    <source>
        <dbReference type="EMBL" id="AFG38633.1"/>
    </source>
</evidence>
<dbReference type="PROSITE" id="PS50943">
    <property type="entry name" value="HTH_CROC1"/>
    <property type="match status" value="1"/>
</dbReference>
<gene>
    <name evidence="2" type="ordered locus">Spiaf_2607</name>
</gene>
<feature type="domain" description="HTH cro/C1-type" evidence="1">
    <location>
        <begin position="8"/>
        <end position="62"/>
    </location>
</feature>
<dbReference type="OrthoDB" id="9791537at2"/>
<dbReference type="PATRIC" id="fig|889378.3.peg.2579"/>
<dbReference type="Proteomes" id="UP000007383">
    <property type="component" value="Chromosome"/>
</dbReference>
<dbReference type="GO" id="GO:0003677">
    <property type="term" value="F:DNA binding"/>
    <property type="evidence" value="ECO:0007669"/>
    <property type="project" value="InterPro"/>
</dbReference>
<dbReference type="AlphaFoldDB" id="H9UM90"/>
<accession>H9UM90</accession>
<dbReference type="RefSeq" id="WP_014456615.1">
    <property type="nucleotide sequence ID" value="NC_017098.1"/>
</dbReference>
<evidence type="ECO:0000313" key="3">
    <source>
        <dbReference type="Proteomes" id="UP000007383"/>
    </source>
</evidence>
<dbReference type="Pfam" id="PF01381">
    <property type="entry name" value="HTH_3"/>
    <property type="match status" value="1"/>
</dbReference>
<dbReference type="STRING" id="889378.Spiaf_2607"/>
<dbReference type="Gene3D" id="1.10.260.40">
    <property type="entry name" value="lambda repressor-like DNA-binding domains"/>
    <property type="match status" value="1"/>
</dbReference>
<dbReference type="SUPFAM" id="SSF47413">
    <property type="entry name" value="lambda repressor-like DNA-binding domains"/>
    <property type="match status" value="1"/>
</dbReference>
<sequence length="125" mass="14298">MDNYLHRLDILLAKRGWNRKQLAMESGINVGTVQAYWSKNRPPKAEDLIRISRTLGTTAEYIMTGDNPPADTFLSPEVTEIAQSLEKLSREELIEVRAILRAYSLTYFRRAIDRPLRAAENPDHG</sequence>
<name>H9UM90_SPIAZ</name>
<reference evidence="3" key="1">
    <citation type="journal article" date="2013" name="Stand. Genomic Sci.">
        <title>Complete genome sequence of the halophilic bacterium Spirochaeta africana type strain (Z-7692(T)) from the alkaline Lake Magadi in the East African Rift.</title>
        <authorList>
            <person name="Liolos K."/>
            <person name="Abt B."/>
            <person name="Scheuner C."/>
            <person name="Teshima H."/>
            <person name="Held B."/>
            <person name="Lapidus A."/>
            <person name="Nolan M."/>
            <person name="Lucas S."/>
            <person name="Deshpande S."/>
            <person name="Cheng J.F."/>
            <person name="Tapia R."/>
            <person name="Goodwin L.A."/>
            <person name="Pitluck S."/>
            <person name="Pagani I."/>
            <person name="Ivanova N."/>
            <person name="Mavromatis K."/>
            <person name="Mikhailova N."/>
            <person name="Huntemann M."/>
            <person name="Pati A."/>
            <person name="Chen A."/>
            <person name="Palaniappan K."/>
            <person name="Land M."/>
            <person name="Rohde M."/>
            <person name="Tindall B.J."/>
            <person name="Detter J.C."/>
            <person name="Goker M."/>
            <person name="Bristow J."/>
            <person name="Eisen J.A."/>
            <person name="Markowitz V."/>
            <person name="Hugenholtz P."/>
            <person name="Woyke T."/>
            <person name="Klenk H.P."/>
            <person name="Kyrpides N.C."/>
        </authorList>
    </citation>
    <scope>NUCLEOTIDE SEQUENCE</scope>
    <source>
        <strain evidence="3">ATCC 700263 / DSM 8902 / Z-7692</strain>
    </source>
</reference>
<dbReference type="InterPro" id="IPR010982">
    <property type="entry name" value="Lambda_DNA-bd_dom_sf"/>
</dbReference>
<protein>
    <submittedName>
        <fullName evidence="2">Putative nucleoside-diphosphate sugar epimerase</fullName>
    </submittedName>
</protein>
<evidence type="ECO:0000259" key="1">
    <source>
        <dbReference type="PROSITE" id="PS50943"/>
    </source>
</evidence>
<dbReference type="CDD" id="cd00093">
    <property type="entry name" value="HTH_XRE"/>
    <property type="match status" value="1"/>
</dbReference>
<proteinExistence type="predicted"/>
<dbReference type="InterPro" id="IPR001387">
    <property type="entry name" value="Cro/C1-type_HTH"/>
</dbReference>
<keyword evidence="3" id="KW-1185">Reference proteome</keyword>